<dbReference type="Proteomes" id="UP000231279">
    <property type="component" value="Unassembled WGS sequence"/>
</dbReference>
<evidence type="ECO:0000256" key="4">
    <source>
        <dbReference type="ARBA" id="ARBA00022989"/>
    </source>
</evidence>
<gene>
    <name evidence="10" type="ORF">CDL12_03090</name>
</gene>
<evidence type="ECO:0000313" key="10">
    <source>
        <dbReference type="EMBL" id="PIN24186.1"/>
    </source>
</evidence>
<reference evidence="11" key="1">
    <citation type="journal article" date="2018" name="Gigascience">
        <title>Genome assembly of the Pink Ipe (Handroanthus impetiginosus, Bignoniaceae), a highly valued, ecologically keystone Neotropical timber forest tree.</title>
        <authorList>
            <person name="Silva-Junior O.B."/>
            <person name="Grattapaglia D."/>
            <person name="Novaes E."/>
            <person name="Collevatti R.G."/>
        </authorList>
    </citation>
    <scope>NUCLEOTIDE SEQUENCE [LARGE SCALE GENOMIC DNA]</scope>
    <source>
        <strain evidence="11">cv. UFG-1</strain>
    </source>
</reference>
<evidence type="ECO:0000256" key="2">
    <source>
        <dbReference type="ARBA" id="ARBA00022692"/>
    </source>
</evidence>
<evidence type="ECO:0000256" key="3">
    <source>
        <dbReference type="ARBA" id="ARBA00022737"/>
    </source>
</evidence>
<name>A0A2G9I341_9LAMI</name>
<accession>A0A2G9I341</accession>
<evidence type="ECO:0000259" key="9">
    <source>
        <dbReference type="Pfam" id="PF13962"/>
    </source>
</evidence>
<feature type="domain" description="PGG" evidence="9">
    <location>
        <begin position="11"/>
        <end position="119"/>
    </location>
</feature>
<evidence type="ECO:0000313" key="11">
    <source>
        <dbReference type="Proteomes" id="UP000231279"/>
    </source>
</evidence>
<feature type="transmembrane region" description="Helical" evidence="8">
    <location>
        <begin position="131"/>
        <end position="150"/>
    </location>
</feature>
<feature type="transmembrane region" description="Helical" evidence="8">
    <location>
        <begin position="62"/>
        <end position="85"/>
    </location>
</feature>
<dbReference type="Pfam" id="PF13962">
    <property type="entry name" value="PGG"/>
    <property type="match status" value="1"/>
</dbReference>
<dbReference type="PANTHER" id="PTHR24186">
    <property type="entry name" value="PROTEIN PHOSPHATASE 1 REGULATORY SUBUNIT"/>
    <property type="match status" value="1"/>
</dbReference>
<feature type="transmembrane region" description="Helical" evidence="8">
    <location>
        <begin position="97"/>
        <end position="119"/>
    </location>
</feature>
<sequence length="203" mass="22861">MANGEQQRYREALTNTKDNMTVVATLIATFTYTAGINPPGGVYQDGPLIGTPVAARRTAFKVFTWCNNIALVLALFVVLYLVSIIPINHRFLPKQLMFAHFFILAAFPFMATAYVAAQMTMKSPHISGRDIFLILFCGLTVLGTVCRTIWLKREKGWENIQGGEERRENIQDGEELRENIQHRNIQDRTQDGNLGREQGSHSS</sequence>
<feature type="region of interest" description="Disordered" evidence="7">
    <location>
        <begin position="179"/>
        <end position="203"/>
    </location>
</feature>
<protein>
    <recommendedName>
        <fullName evidence="9">PGG domain-containing protein</fullName>
    </recommendedName>
</protein>
<dbReference type="PANTHER" id="PTHR24186:SF38">
    <property type="entry name" value="ANKYRIN REPEAT FAMILY PROTEIN"/>
    <property type="match status" value="1"/>
</dbReference>
<evidence type="ECO:0000256" key="5">
    <source>
        <dbReference type="ARBA" id="ARBA00023043"/>
    </source>
</evidence>
<keyword evidence="5" id="KW-0040">ANK repeat</keyword>
<dbReference type="OrthoDB" id="681126at2759"/>
<evidence type="ECO:0000256" key="1">
    <source>
        <dbReference type="ARBA" id="ARBA00004141"/>
    </source>
</evidence>
<keyword evidence="6 8" id="KW-0472">Membrane</keyword>
<comment type="caution">
    <text evidence="10">The sequence shown here is derived from an EMBL/GenBank/DDBJ whole genome shotgun (WGS) entry which is preliminary data.</text>
</comment>
<keyword evidence="3" id="KW-0677">Repeat</keyword>
<dbReference type="InterPro" id="IPR026961">
    <property type="entry name" value="PGG_dom"/>
</dbReference>
<feature type="compositionally biased region" description="Basic and acidic residues" evidence="7">
    <location>
        <begin position="179"/>
        <end position="190"/>
    </location>
</feature>
<comment type="subcellular location">
    <subcellularLocation>
        <location evidence="1">Membrane</location>
        <topology evidence="1">Multi-pass membrane protein</topology>
    </subcellularLocation>
</comment>
<keyword evidence="4 8" id="KW-1133">Transmembrane helix</keyword>
<keyword evidence="11" id="KW-1185">Reference proteome</keyword>
<proteinExistence type="predicted"/>
<dbReference type="STRING" id="429701.A0A2G9I341"/>
<dbReference type="GO" id="GO:0005886">
    <property type="term" value="C:plasma membrane"/>
    <property type="evidence" value="ECO:0007669"/>
    <property type="project" value="TreeGrafter"/>
</dbReference>
<dbReference type="EMBL" id="NKXS01000455">
    <property type="protein sequence ID" value="PIN24186.1"/>
    <property type="molecule type" value="Genomic_DNA"/>
</dbReference>
<evidence type="ECO:0000256" key="8">
    <source>
        <dbReference type="SAM" id="Phobius"/>
    </source>
</evidence>
<evidence type="ECO:0000256" key="6">
    <source>
        <dbReference type="ARBA" id="ARBA00023136"/>
    </source>
</evidence>
<organism evidence="10 11">
    <name type="scientific">Handroanthus impetiginosus</name>
    <dbReference type="NCBI Taxonomy" id="429701"/>
    <lineage>
        <taxon>Eukaryota</taxon>
        <taxon>Viridiplantae</taxon>
        <taxon>Streptophyta</taxon>
        <taxon>Embryophyta</taxon>
        <taxon>Tracheophyta</taxon>
        <taxon>Spermatophyta</taxon>
        <taxon>Magnoliopsida</taxon>
        <taxon>eudicotyledons</taxon>
        <taxon>Gunneridae</taxon>
        <taxon>Pentapetalae</taxon>
        <taxon>asterids</taxon>
        <taxon>lamiids</taxon>
        <taxon>Lamiales</taxon>
        <taxon>Bignoniaceae</taxon>
        <taxon>Crescentiina</taxon>
        <taxon>Tabebuia alliance</taxon>
        <taxon>Handroanthus</taxon>
    </lineage>
</organism>
<keyword evidence="2 8" id="KW-0812">Transmembrane</keyword>
<dbReference type="AlphaFoldDB" id="A0A2G9I341"/>
<evidence type="ECO:0000256" key="7">
    <source>
        <dbReference type="SAM" id="MobiDB-lite"/>
    </source>
</evidence>